<reference evidence="2 3" key="1">
    <citation type="submission" date="2014-03" db="EMBL/GenBank/DDBJ databases">
        <title>Draft Genome Sequences of Four Burkholderia Strains.</title>
        <authorList>
            <person name="Liu X.Y."/>
            <person name="Li C.X."/>
            <person name="Xu J.H."/>
        </authorList>
    </citation>
    <scope>NUCLEOTIDE SEQUENCE [LARGE SCALE GENOMIC DNA]</scope>
    <source>
        <strain evidence="2 3">DSM 50014</strain>
    </source>
</reference>
<name>A0A069PPP3_9BURK</name>
<keyword evidence="1" id="KW-0812">Transmembrane</keyword>
<proteinExistence type="predicted"/>
<gene>
    <name evidence="2" type="ORF">BG61_09865</name>
</gene>
<organism evidence="2 3">
    <name type="scientific">Caballeronia glathei</name>
    <dbReference type="NCBI Taxonomy" id="60547"/>
    <lineage>
        <taxon>Bacteria</taxon>
        <taxon>Pseudomonadati</taxon>
        <taxon>Pseudomonadota</taxon>
        <taxon>Betaproteobacteria</taxon>
        <taxon>Burkholderiales</taxon>
        <taxon>Burkholderiaceae</taxon>
        <taxon>Caballeronia</taxon>
    </lineage>
</organism>
<keyword evidence="3" id="KW-1185">Reference proteome</keyword>
<evidence type="ECO:0000256" key="1">
    <source>
        <dbReference type="SAM" id="Phobius"/>
    </source>
</evidence>
<dbReference type="EMBL" id="JFHC01000017">
    <property type="protein sequence ID" value="KDR42427.1"/>
    <property type="molecule type" value="Genomic_DNA"/>
</dbReference>
<keyword evidence="1" id="KW-1133">Transmembrane helix</keyword>
<sequence length="61" mass="7202">MPRQEHTGFRFYVSWFHIYLLNTLISLLFEAPGRATALPSLRDLKMSFILVNVDIYDKSRI</sequence>
<dbReference type="AlphaFoldDB" id="A0A069PPP3"/>
<evidence type="ECO:0000313" key="3">
    <source>
        <dbReference type="Proteomes" id="UP000027466"/>
    </source>
</evidence>
<protein>
    <submittedName>
        <fullName evidence="2">Uncharacterized protein</fullName>
    </submittedName>
</protein>
<accession>A0A069PPP3</accession>
<keyword evidence="1" id="KW-0472">Membrane</keyword>
<evidence type="ECO:0000313" key="2">
    <source>
        <dbReference type="EMBL" id="KDR42427.1"/>
    </source>
</evidence>
<comment type="caution">
    <text evidence="2">The sequence shown here is derived from an EMBL/GenBank/DDBJ whole genome shotgun (WGS) entry which is preliminary data.</text>
</comment>
<feature type="transmembrane region" description="Helical" evidence="1">
    <location>
        <begin position="12"/>
        <end position="29"/>
    </location>
</feature>
<dbReference type="Proteomes" id="UP000027466">
    <property type="component" value="Unassembled WGS sequence"/>
</dbReference>